<comment type="caution">
    <text evidence="2">The sequence shown here is derived from an EMBL/GenBank/DDBJ whole genome shotgun (WGS) entry which is preliminary data.</text>
</comment>
<keyword evidence="3" id="KW-1185">Reference proteome</keyword>
<accession>A0A8J5M7A3</accession>
<sequence>MQDLRAQVATLDQDLRRIASQQDPSNTTDINLRPSDFKNKLKPLTPSDRQRKLVQSQAEVGNSLAWHLLVLSVSGMRNASQEQGISTPASIKRFITSQLTLSSGSHWKRRETFLTKHG</sequence>
<reference evidence="2" key="1">
    <citation type="submission" date="2021-01" db="EMBL/GenBank/DDBJ databases">
        <title>Phytophthora aleatoria, a newly-described species from Pinus radiata is distinct from Phytophthora cactorum isolates based on comparative genomics.</title>
        <authorList>
            <person name="Mcdougal R."/>
            <person name="Panda P."/>
            <person name="Williams N."/>
            <person name="Studholme D.J."/>
        </authorList>
    </citation>
    <scope>NUCLEOTIDE SEQUENCE</scope>
    <source>
        <strain evidence="2">NZFS 4037</strain>
    </source>
</reference>
<feature type="region of interest" description="Disordered" evidence="1">
    <location>
        <begin position="15"/>
        <end position="50"/>
    </location>
</feature>
<evidence type="ECO:0000313" key="2">
    <source>
        <dbReference type="EMBL" id="KAG6971424.1"/>
    </source>
</evidence>
<protein>
    <submittedName>
        <fullName evidence="2">Uncharacterized protein</fullName>
    </submittedName>
</protein>
<evidence type="ECO:0000256" key="1">
    <source>
        <dbReference type="SAM" id="MobiDB-lite"/>
    </source>
</evidence>
<dbReference type="AlphaFoldDB" id="A0A8J5M7A3"/>
<proteinExistence type="predicted"/>
<feature type="compositionally biased region" description="Polar residues" evidence="1">
    <location>
        <begin position="19"/>
        <end position="30"/>
    </location>
</feature>
<gene>
    <name evidence="2" type="ORF">JG688_00004441</name>
</gene>
<dbReference type="EMBL" id="JAENGY010000158">
    <property type="protein sequence ID" value="KAG6971424.1"/>
    <property type="molecule type" value="Genomic_DNA"/>
</dbReference>
<name>A0A8J5M7A3_9STRA</name>
<evidence type="ECO:0000313" key="3">
    <source>
        <dbReference type="Proteomes" id="UP000709295"/>
    </source>
</evidence>
<dbReference type="Proteomes" id="UP000709295">
    <property type="component" value="Unassembled WGS sequence"/>
</dbReference>
<organism evidence="2 3">
    <name type="scientific">Phytophthora aleatoria</name>
    <dbReference type="NCBI Taxonomy" id="2496075"/>
    <lineage>
        <taxon>Eukaryota</taxon>
        <taxon>Sar</taxon>
        <taxon>Stramenopiles</taxon>
        <taxon>Oomycota</taxon>
        <taxon>Peronosporomycetes</taxon>
        <taxon>Peronosporales</taxon>
        <taxon>Peronosporaceae</taxon>
        <taxon>Phytophthora</taxon>
    </lineage>
</organism>